<feature type="region of interest" description="Disordered" evidence="1">
    <location>
        <begin position="595"/>
        <end position="622"/>
    </location>
</feature>
<gene>
    <name evidence="4" type="primary">LOC104245841</name>
</gene>
<reference evidence="3" key="1">
    <citation type="journal article" date="2013" name="Genome Biol.">
        <title>Reference genomes and transcriptomes of Nicotiana sylvestris and Nicotiana tomentosiformis.</title>
        <authorList>
            <person name="Sierro N."/>
            <person name="Battey J.N."/>
            <person name="Ouadi S."/>
            <person name="Bovet L."/>
            <person name="Goepfert S."/>
            <person name="Bakaher N."/>
            <person name="Peitsch M.C."/>
            <person name="Ivanov N.V."/>
        </authorList>
    </citation>
    <scope>NUCLEOTIDE SEQUENCE [LARGE SCALE GENOMIC DNA]</scope>
</reference>
<dbReference type="eggNOG" id="KOG1075">
    <property type="taxonomic scope" value="Eukaryota"/>
</dbReference>
<dbReference type="PANTHER" id="PTHR46238">
    <property type="entry name" value="REVERSE TRANSCRIPTASE DOMAIN-CONTAINING PROTEIN"/>
    <property type="match status" value="1"/>
</dbReference>
<protein>
    <submittedName>
        <fullName evidence="4">Uncharacterized protein LOC104245841</fullName>
    </submittedName>
</protein>
<feature type="domain" description="Reverse transcriptase" evidence="2">
    <location>
        <begin position="217"/>
        <end position="361"/>
    </location>
</feature>
<dbReference type="RefSeq" id="XP_009799838.1">
    <property type="nucleotide sequence ID" value="XM_009801536.1"/>
</dbReference>
<dbReference type="PANTHER" id="PTHR46238:SF8">
    <property type="entry name" value="ENDONUCLEASE_EXONUCLEASE_PHOSPHATASE DOMAIN-CONTAINING PROTEIN"/>
    <property type="match status" value="1"/>
</dbReference>
<dbReference type="Proteomes" id="UP000189701">
    <property type="component" value="Unplaced"/>
</dbReference>
<proteinExistence type="predicted"/>
<sequence>MAFQTWNPRKRHICSYWGVQTRRKRGRIGSELGGKGGDKKLYGLAKVRERKARDLDQVKCIKDEEGIVLLDEALIRRRWQTYFHKLLSKEGGKNIELGDLEHSESRRYIGYCRRIRVEEVKEAMHKMSRGRATGPNEIPVKFWKSVGRAGLEWLNELFNVIFRTKKMPEEWIRSTMVPLYKNKGDIQSCNNYQGIKVTKSHYESLGESGEIEVFATTIRASKLLSHIMKVWERVVKLRLRRIVTISENQFGFMTGRSTTEAIHLVRRLMDQYRERKRDLHMVFIGSEKAYDKVSREVLWRFLETRGVPVAYIREIKNMYDEAKTQVRTMGGDSEHFPVMIELHQGSALSLFLFVMAIDALTPHSRGGVVVVDEDVRLDSQVILRRESFKYLGSVIQGNVEIHDDVTHRIGDGWMKWRLAYSILCDKNMPLKLKGKFYRAVVRPAMLYGLECWPVKNSNIHKMKVAEMRMLRWMCEHTRLDRIRNEVIWDKVGVAPMEEKKREARVRWFGHVIRRDTDAPVRRCERLDLEGLRRGRGRLKKYWGDVIRQDMVLLQLTEDLSMDRNAWRLRIKYLLTSSFTDMLRTHRSHEGVSDATLLSMAPPPGGEDLTMEEGDSLPSVDELPPRHLMSRSDFLKDHPPTPIPVFSETEQVHINALHAK</sequence>
<evidence type="ECO:0000313" key="3">
    <source>
        <dbReference type="Proteomes" id="UP000189701"/>
    </source>
</evidence>
<name>A0A1U7Y9Q2_NICSY</name>
<dbReference type="InterPro" id="IPR000477">
    <property type="entry name" value="RT_dom"/>
</dbReference>
<dbReference type="AlphaFoldDB" id="A0A1U7Y9Q2"/>
<dbReference type="Pfam" id="PF00078">
    <property type="entry name" value="RVT_1"/>
    <property type="match status" value="1"/>
</dbReference>
<keyword evidence="3" id="KW-1185">Reference proteome</keyword>
<organism evidence="3 4">
    <name type="scientific">Nicotiana sylvestris</name>
    <name type="common">Wood tobacco</name>
    <name type="synonym">South American tobacco</name>
    <dbReference type="NCBI Taxonomy" id="4096"/>
    <lineage>
        <taxon>Eukaryota</taxon>
        <taxon>Viridiplantae</taxon>
        <taxon>Streptophyta</taxon>
        <taxon>Embryophyta</taxon>
        <taxon>Tracheophyta</taxon>
        <taxon>Spermatophyta</taxon>
        <taxon>Magnoliopsida</taxon>
        <taxon>eudicotyledons</taxon>
        <taxon>Gunneridae</taxon>
        <taxon>Pentapetalae</taxon>
        <taxon>asterids</taxon>
        <taxon>lamiids</taxon>
        <taxon>Solanales</taxon>
        <taxon>Solanaceae</taxon>
        <taxon>Nicotianoideae</taxon>
        <taxon>Nicotianeae</taxon>
        <taxon>Nicotiana</taxon>
    </lineage>
</organism>
<evidence type="ECO:0000259" key="2">
    <source>
        <dbReference type="Pfam" id="PF00078"/>
    </source>
</evidence>
<evidence type="ECO:0000313" key="4">
    <source>
        <dbReference type="RefSeq" id="XP_009799838.1"/>
    </source>
</evidence>
<reference evidence="4" key="2">
    <citation type="submission" date="2025-08" db="UniProtKB">
        <authorList>
            <consortium name="RefSeq"/>
        </authorList>
    </citation>
    <scope>IDENTIFICATION</scope>
    <source>
        <tissue evidence="4">Leaf</tissue>
    </source>
</reference>
<evidence type="ECO:0000256" key="1">
    <source>
        <dbReference type="SAM" id="MobiDB-lite"/>
    </source>
</evidence>
<accession>A0A1U7Y9Q2</accession>